<dbReference type="GO" id="GO:0016740">
    <property type="term" value="F:transferase activity"/>
    <property type="evidence" value="ECO:0007669"/>
    <property type="project" value="UniProtKB-KW"/>
</dbReference>
<dbReference type="PROSITE" id="PS50405">
    <property type="entry name" value="GST_CTER"/>
    <property type="match status" value="1"/>
</dbReference>
<dbReference type="CDD" id="cd03196">
    <property type="entry name" value="GST_C_5"/>
    <property type="match status" value="1"/>
</dbReference>
<dbReference type="Gene3D" id="1.20.1050.10">
    <property type="match status" value="1"/>
</dbReference>
<proteinExistence type="predicted"/>
<dbReference type="InterPro" id="IPR036282">
    <property type="entry name" value="Glutathione-S-Trfase_C_sf"/>
</dbReference>
<keyword evidence="4" id="KW-1185">Reference proteome</keyword>
<name>A0A177N8E4_9GAMM</name>
<evidence type="ECO:0000313" key="4">
    <source>
        <dbReference type="Proteomes" id="UP000078476"/>
    </source>
</evidence>
<accession>A0A177N8E4</accession>
<dbReference type="Pfam" id="PF13409">
    <property type="entry name" value="GST_N_2"/>
    <property type="match status" value="1"/>
</dbReference>
<dbReference type="PANTHER" id="PTHR43968:SF6">
    <property type="entry name" value="GLUTATHIONE S-TRANSFERASE OMEGA"/>
    <property type="match status" value="1"/>
</dbReference>
<dbReference type="InterPro" id="IPR036249">
    <property type="entry name" value="Thioredoxin-like_sf"/>
</dbReference>
<dbReference type="PROSITE" id="PS50404">
    <property type="entry name" value="GST_NTER"/>
    <property type="match status" value="1"/>
</dbReference>
<dbReference type="EMBL" id="LUUI01000113">
    <property type="protein sequence ID" value="OAI14165.1"/>
    <property type="molecule type" value="Genomic_DNA"/>
</dbReference>
<keyword evidence="3" id="KW-0808">Transferase</keyword>
<reference evidence="3 4" key="1">
    <citation type="submission" date="2016-03" db="EMBL/GenBank/DDBJ databases">
        <authorList>
            <person name="Ploux O."/>
        </authorList>
    </citation>
    <scope>NUCLEOTIDE SEQUENCE [LARGE SCALE GENOMIC DNA]</scope>
    <source>
        <strain evidence="3 4">R-45370</strain>
    </source>
</reference>
<dbReference type="SUPFAM" id="SSF52833">
    <property type="entry name" value="Thioredoxin-like"/>
    <property type="match status" value="1"/>
</dbReference>
<evidence type="ECO:0000313" key="3">
    <source>
        <dbReference type="EMBL" id="OAI14165.1"/>
    </source>
</evidence>
<dbReference type="SUPFAM" id="SSF47616">
    <property type="entry name" value="GST C-terminal domain-like"/>
    <property type="match status" value="1"/>
</dbReference>
<dbReference type="STRING" id="980561.A1359_11385"/>
<organism evidence="3 4">
    <name type="scientific">Methylomonas lenta</name>
    <dbReference type="NCBI Taxonomy" id="980561"/>
    <lineage>
        <taxon>Bacteria</taxon>
        <taxon>Pseudomonadati</taxon>
        <taxon>Pseudomonadota</taxon>
        <taxon>Gammaproteobacteria</taxon>
        <taxon>Methylococcales</taxon>
        <taxon>Methylococcaceae</taxon>
        <taxon>Methylomonas</taxon>
    </lineage>
</organism>
<dbReference type="Gene3D" id="3.40.30.10">
    <property type="entry name" value="Glutaredoxin"/>
    <property type="match status" value="1"/>
</dbReference>
<dbReference type="Proteomes" id="UP000078476">
    <property type="component" value="Unassembled WGS sequence"/>
</dbReference>
<dbReference type="PANTHER" id="PTHR43968">
    <property type="match status" value="1"/>
</dbReference>
<protein>
    <submittedName>
        <fullName evidence="3">Glutathione S-transferase</fullName>
    </submittedName>
</protein>
<sequence length="200" mass="22707">MRARLAIANAGVLVTLREIELRNKPADMLSVSPKGTVPVLVLPNGQIIDESLDIMLWALEIHDTNAWLSSWKNPAAQALVKSNDGEFKQALDRYKYADRYPEQPMAYYRQQAEVFLAELEHRLQNTSYLFSDHFSLIDAAIAPFVRQFAAVDAAWFNTSPYPLLCQWLQAFLASPLFKYIMQAYPVWTIEAEPLPFGVIG</sequence>
<dbReference type="GO" id="GO:0005737">
    <property type="term" value="C:cytoplasm"/>
    <property type="evidence" value="ECO:0007669"/>
    <property type="project" value="TreeGrafter"/>
</dbReference>
<dbReference type="InterPro" id="IPR050983">
    <property type="entry name" value="GST_Omega/HSP26"/>
</dbReference>
<dbReference type="Pfam" id="PF13410">
    <property type="entry name" value="GST_C_2"/>
    <property type="match status" value="1"/>
</dbReference>
<feature type="domain" description="GST C-terminal" evidence="2">
    <location>
        <begin position="69"/>
        <end position="196"/>
    </location>
</feature>
<gene>
    <name evidence="3" type="ORF">A1359_11385</name>
</gene>
<dbReference type="InterPro" id="IPR004045">
    <property type="entry name" value="Glutathione_S-Trfase_N"/>
</dbReference>
<dbReference type="AlphaFoldDB" id="A0A177N8E4"/>
<feature type="domain" description="GST N-terminal" evidence="1">
    <location>
        <begin position="1"/>
        <end position="66"/>
    </location>
</feature>
<evidence type="ECO:0000259" key="1">
    <source>
        <dbReference type="PROSITE" id="PS50404"/>
    </source>
</evidence>
<evidence type="ECO:0000259" key="2">
    <source>
        <dbReference type="PROSITE" id="PS50405"/>
    </source>
</evidence>
<dbReference type="InterPro" id="IPR010987">
    <property type="entry name" value="Glutathione-S-Trfase_C-like"/>
</dbReference>
<comment type="caution">
    <text evidence="3">The sequence shown here is derived from an EMBL/GenBank/DDBJ whole genome shotgun (WGS) entry which is preliminary data.</text>
</comment>